<dbReference type="Gene3D" id="2.40.128.20">
    <property type="match status" value="1"/>
</dbReference>
<dbReference type="EMBL" id="CP003587">
    <property type="protein sequence ID" value="AGY57182.1"/>
    <property type="molecule type" value="Genomic_DNA"/>
</dbReference>
<name>U5QDZ2_GLOK1</name>
<evidence type="ECO:0000313" key="5">
    <source>
        <dbReference type="Proteomes" id="UP000017396"/>
    </source>
</evidence>
<evidence type="ECO:0000256" key="2">
    <source>
        <dbReference type="ARBA" id="ARBA00023239"/>
    </source>
</evidence>
<dbReference type="Pfam" id="PF09367">
    <property type="entry name" value="CpeS"/>
    <property type="match status" value="1"/>
</dbReference>
<dbReference type="InterPro" id="IPR018536">
    <property type="entry name" value="CpcS/CpeS"/>
</dbReference>
<dbReference type="KEGG" id="glj:GKIL_0936"/>
<comment type="function">
    <text evidence="3">Covalently attaches a chromophore to Cys residue(s) of phycobiliproteins.</text>
</comment>
<dbReference type="eggNOG" id="ENOG5030ATU">
    <property type="taxonomic scope" value="Bacteria"/>
</dbReference>
<proteinExistence type="inferred from homology"/>
<dbReference type="HAMAP" id="MF_01459">
    <property type="entry name" value="Chrphore_lyase_CpxS"/>
    <property type="match status" value="1"/>
</dbReference>
<gene>
    <name evidence="3" type="primary">cpcS</name>
    <name evidence="4" type="ORF">GKIL_0936</name>
</gene>
<sequence length="176" mass="19824">MTTTLLQTAESLIARFFQHSAGHWRSERRYYTLPEGPTQEIESLIEVAFLEAGSDDLLQLAQLHNLPEDGSLVCGARVSWQSNAKIGGREQSQGVTVFGALGDLLYRDRGFAIHTPVTAHYSFTNPDRLCLRTEYGGSVFEEEIRLVGERYRTRQTIISRAGEQKMIGQYLETRLG</sequence>
<comment type="similarity">
    <text evidence="1 3">Belongs to the CpcS/CpeS biliprotein lyase family.</text>
</comment>
<dbReference type="EC" id="4.-.-.-" evidence="3"/>
<keyword evidence="2 3" id="KW-0456">Lyase</keyword>
<accession>U5QDZ2</accession>
<dbReference type="HOGENOM" id="CLU_1493549_0_0_3"/>
<evidence type="ECO:0000313" key="4">
    <source>
        <dbReference type="EMBL" id="AGY57182.1"/>
    </source>
</evidence>
<evidence type="ECO:0000256" key="1">
    <source>
        <dbReference type="ARBA" id="ARBA00010681"/>
    </source>
</evidence>
<protein>
    <recommendedName>
        <fullName evidence="3">Chromophore lyase CpcS/CpeS</fullName>
        <ecNumber evidence="3">4.-.-.-</ecNumber>
    </recommendedName>
</protein>
<reference evidence="4 5" key="1">
    <citation type="journal article" date="2013" name="PLoS ONE">
        <title>Cultivation and Complete Genome Sequencing of Gloeobacter kilaueensis sp. nov., from a Lava Cave in Kilauea Caldera, Hawai'i.</title>
        <authorList>
            <person name="Saw J.H."/>
            <person name="Schatz M."/>
            <person name="Brown M.V."/>
            <person name="Kunkel D.D."/>
            <person name="Foster J.S."/>
            <person name="Shick H."/>
            <person name="Christensen S."/>
            <person name="Hou S."/>
            <person name="Wan X."/>
            <person name="Donachie S.P."/>
        </authorList>
    </citation>
    <scope>NUCLEOTIDE SEQUENCE [LARGE SCALE GENOMIC DNA]</scope>
    <source>
        <strain evidence="5">JS</strain>
    </source>
</reference>
<dbReference type="AlphaFoldDB" id="U5QDZ2"/>
<dbReference type="RefSeq" id="WP_023172242.1">
    <property type="nucleotide sequence ID" value="NC_022600.1"/>
</dbReference>
<dbReference type="OrthoDB" id="484684at2"/>
<dbReference type="PATRIC" id="fig|1183438.3.peg.927"/>
<dbReference type="Proteomes" id="UP000017396">
    <property type="component" value="Chromosome"/>
</dbReference>
<dbReference type="InterPro" id="IPR012674">
    <property type="entry name" value="Calycin"/>
</dbReference>
<organism evidence="4 5">
    <name type="scientific">Gloeobacter kilaueensis (strain ATCC BAA-2537 / CCAP 1431/1 / ULC 316 / JS1)</name>
    <dbReference type="NCBI Taxonomy" id="1183438"/>
    <lineage>
        <taxon>Bacteria</taxon>
        <taxon>Bacillati</taxon>
        <taxon>Cyanobacteriota</taxon>
        <taxon>Cyanophyceae</taxon>
        <taxon>Gloeobacterales</taxon>
        <taxon>Gloeobacteraceae</taxon>
        <taxon>Gloeobacter</taxon>
    </lineage>
</organism>
<evidence type="ECO:0000256" key="3">
    <source>
        <dbReference type="HAMAP-Rule" id="MF_01459"/>
    </source>
</evidence>
<dbReference type="GO" id="GO:0017006">
    <property type="term" value="P:protein-tetrapyrrole linkage"/>
    <property type="evidence" value="ECO:0007669"/>
    <property type="project" value="UniProtKB-UniRule"/>
</dbReference>
<keyword evidence="5" id="KW-1185">Reference proteome</keyword>
<dbReference type="STRING" id="1183438.GKIL_0936"/>
<dbReference type="GO" id="GO:0016829">
    <property type="term" value="F:lyase activity"/>
    <property type="evidence" value="ECO:0007669"/>
    <property type="project" value="UniProtKB-KW"/>
</dbReference>